<dbReference type="InterPro" id="IPR006353">
    <property type="entry name" value="HAD-SF_hydro_IIA_CECR5"/>
</dbReference>
<dbReference type="NCBIfam" id="TIGR01460">
    <property type="entry name" value="HAD-SF-IIA"/>
    <property type="match status" value="1"/>
</dbReference>
<dbReference type="InterPro" id="IPR023214">
    <property type="entry name" value="HAD_sf"/>
</dbReference>
<dbReference type="InterPro" id="IPR036412">
    <property type="entry name" value="HAD-like_sf"/>
</dbReference>
<comment type="caution">
    <text evidence="1">The sequence shown here is derived from an EMBL/GenBank/DDBJ whole genome shotgun (WGS) entry which is preliminary data.</text>
</comment>
<organism evidence="1 2">
    <name type="scientific">Ambispora leptoticha</name>
    <dbReference type="NCBI Taxonomy" id="144679"/>
    <lineage>
        <taxon>Eukaryota</taxon>
        <taxon>Fungi</taxon>
        <taxon>Fungi incertae sedis</taxon>
        <taxon>Mucoromycota</taxon>
        <taxon>Glomeromycotina</taxon>
        <taxon>Glomeromycetes</taxon>
        <taxon>Archaeosporales</taxon>
        <taxon>Ambisporaceae</taxon>
        <taxon>Ambispora</taxon>
    </lineage>
</organism>
<keyword evidence="2" id="KW-1185">Reference proteome</keyword>
<gene>
    <name evidence="1" type="ORF">ALEPTO_LOCUS1225</name>
</gene>
<reference evidence="1" key="1">
    <citation type="submission" date="2021-06" db="EMBL/GenBank/DDBJ databases">
        <authorList>
            <person name="Kallberg Y."/>
            <person name="Tangrot J."/>
            <person name="Rosling A."/>
        </authorList>
    </citation>
    <scope>NUCLEOTIDE SEQUENCE</scope>
    <source>
        <strain evidence="1">FL130A</strain>
    </source>
</reference>
<evidence type="ECO:0000313" key="2">
    <source>
        <dbReference type="Proteomes" id="UP000789508"/>
    </source>
</evidence>
<evidence type="ECO:0000313" key="1">
    <source>
        <dbReference type="EMBL" id="CAG8454941.1"/>
    </source>
</evidence>
<dbReference type="Pfam" id="PF13344">
    <property type="entry name" value="Hydrolase_6"/>
    <property type="match status" value="1"/>
</dbReference>
<dbReference type="Pfam" id="PF13242">
    <property type="entry name" value="Hydrolase_like"/>
    <property type="match status" value="1"/>
</dbReference>
<sequence>MFASKLRYRNGIVGRKLLSLHHLYSTQTCTYGICLDIDGVLIKGNQAIPRAKKALEFLSGENVLQKKIPFVVLSNGGGLTEAKKAESLTNMINFPISPKQLVLAHSPMRSLVSKYQDSLVLIVGGAGYSCAEAVIPNDIMRWEPTIWPYASIMQGSSETPEYDFSKQAIQAIMMFHDSRDWGRDMQIMLDVLQSKDGYIGTLIPEAEEILHQIPLYFANPDFVWSTEFPIPRFGQGAFRIAFARLFEEATGKKLKYELFGKPETPIYRYAESLLADQAYEICKRHTLPKHIYAVGDNPAADIAGANAHNWNSILVRTGVFQGKDNDVRFPADHVAQDVFEAVEYMFHKEEGR</sequence>
<dbReference type="PANTHER" id="PTHR14269:SF4">
    <property type="entry name" value="CAT EYE SYNDROME CRITICAL REGION PROTEIN 5"/>
    <property type="match status" value="1"/>
</dbReference>
<dbReference type="OrthoDB" id="10251048at2759"/>
<dbReference type="GO" id="GO:0005739">
    <property type="term" value="C:mitochondrion"/>
    <property type="evidence" value="ECO:0007669"/>
    <property type="project" value="TreeGrafter"/>
</dbReference>
<dbReference type="AlphaFoldDB" id="A0A9N8VN27"/>
<dbReference type="PANTHER" id="PTHR14269">
    <property type="entry name" value="CDP-DIACYLGLYCEROL--GLYCEROL-3-PHOSPHATE 3-PHOSPHATIDYLTRANSFERASE-RELATED"/>
    <property type="match status" value="1"/>
</dbReference>
<dbReference type="InterPro" id="IPR050324">
    <property type="entry name" value="CDP-alcohol_PTase-I"/>
</dbReference>
<dbReference type="EMBL" id="CAJVPS010000124">
    <property type="protein sequence ID" value="CAG8454941.1"/>
    <property type="molecule type" value="Genomic_DNA"/>
</dbReference>
<dbReference type="InterPro" id="IPR006357">
    <property type="entry name" value="HAD-SF_hydro_IIA"/>
</dbReference>
<dbReference type="GO" id="GO:0046474">
    <property type="term" value="P:glycerophospholipid biosynthetic process"/>
    <property type="evidence" value="ECO:0007669"/>
    <property type="project" value="TreeGrafter"/>
</dbReference>
<name>A0A9N8VN27_9GLOM</name>
<dbReference type="Proteomes" id="UP000789508">
    <property type="component" value="Unassembled WGS sequence"/>
</dbReference>
<accession>A0A9N8VN27</accession>
<dbReference type="NCBIfam" id="TIGR01456">
    <property type="entry name" value="CECR5"/>
    <property type="match status" value="1"/>
</dbReference>
<protein>
    <submittedName>
        <fullName evidence="1">3087_t:CDS:1</fullName>
    </submittedName>
</protein>
<dbReference type="SUPFAM" id="SSF56784">
    <property type="entry name" value="HAD-like"/>
    <property type="match status" value="1"/>
</dbReference>
<dbReference type="Gene3D" id="3.40.50.1000">
    <property type="entry name" value="HAD superfamily/HAD-like"/>
    <property type="match status" value="2"/>
</dbReference>
<proteinExistence type="predicted"/>